<dbReference type="Gene3D" id="3.30.540.10">
    <property type="entry name" value="Fructose-1,6-Bisphosphatase, subunit A, domain 1"/>
    <property type="match status" value="1"/>
</dbReference>
<dbReference type="CDD" id="cd01639">
    <property type="entry name" value="IMPase"/>
    <property type="match status" value="1"/>
</dbReference>
<dbReference type="PRINTS" id="PR00377">
    <property type="entry name" value="IMPHPHTASES"/>
</dbReference>
<dbReference type="InterPro" id="IPR000760">
    <property type="entry name" value="Inositol_monophosphatase-like"/>
</dbReference>
<feature type="binding site" evidence="7">
    <location>
        <position position="142"/>
    </location>
    <ligand>
        <name>Mg(2+)</name>
        <dbReference type="ChEBI" id="CHEBI:18420"/>
        <label>1</label>
        <note>catalytic</note>
    </ligand>
</feature>
<feature type="binding site" evidence="7">
    <location>
        <position position="121"/>
    </location>
    <ligand>
        <name>Mg(2+)</name>
        <dbReference type="ChEBI" id="CHEBI:18420"/>
        <label>1</label>
        <note>catalytic</note>
    </ligand>
</feature>
<evidence type="ECO:0000256" key="5">
    <source>
        <dbReference type="ARBA" id="ARBA00022801"/>
    </source>
</evidence>
<evidence type="ECO:0000256" key="6">
    <source>
        <dbReference type="ARBA" id="ARBA00022842"/>
    </source>
</evidence>
<dbReference type="UniPathway" id="UPA00823">
    <property type="reaction ID" value="UER00788"/>
</dbReference>
<evidence type="ECO:0000256" key="7">
    <source>
        <dbReference type="PIRSR" id="PIRSR600760-2"/>
    </source>
</evidence>
<proteinExistence type="inferred from homology"/>
<protein>
    <recommendedName>
        <fullName evidence="8">Inositol-1-monophosphatase</fullName>
        <ecNumber evidence="8">3.1.3.25</ecNumber>
    </recommendedName>
</protein>
<organism evidence="9">
    <name type="scientific">Ooceraea biroi</name>
    <name type="common">Clonal raider ant</name>
    <name type="synonym">Cerapachys biroi</name>
    <dbReference type="NCBI Taxonomy" id="2015173"/>
    <lineage>
        <taxon>Eukaryota</taxon>
        <taxon>Metazoa</taxon>
        <taxon>Ecdysozoa</taxon>
        <taxon>Arthropoda</taxon>
        <taxon>Hexapoda</taxon>
        <taxon>Insecta</taxon>
        <taxon>Pterygota</taxon>
        <taxon>Neoptera</taxon>
        <taxon>Endopterygota</taxon>
        <taxon>Hymenoptera</taxon>
        <taxon>Apocrita</taxon>
        <taxon>Aculeata</taxon>
        <taxon>Formicoidea</taxon>
        <taxon>Formicidae</taxon>
        <taxon>Dorylinae</taxon>
        <taxon>Ooceraea</taxon>
    </lineage>
</organism>
<reference evidence="9" key="1">
    <citation type="journal article" date="2018" name="Genome Res.">
        <title>The genomic architecture and molecular evolution of ant odorant receptors.</title>
        <authorList>
            <person name="McKenzie S.K."/>
            <person name="Kronauer D.J.C."/>
        </authorList>
    </citation>
    <scope>NUCLEOTIDE SEQUENCE [LARGE SCALE GENOMIC DNA]</scope>
    <source>
        <strain evidence="9">Clonal line C1</strain>
    </source>
</reference>
<dbReference type="PRINTS" id="PR00378">
    <property type="entry name" value="LIIMPHPHTASE"/>
</dbReference>
<reference evidence="9" key="2">
    <citation type="submission" date="2018-07" db="EMBL/GenBank/DDBJ databases">
        <authorList>
            <person name="Mckenzie S.K."/>
            <person name="Kronauer D.J.C."/>
        </authorList>
    </citation>
    <scope>NUCLEOTIDE SEQUENCE</scope>
    <source>
        <strain evidence="9">Clonal line C1</strain>
    </source>
</reference>
<feature type="binding site" evidence="7">
    <location>
        <position position="145"/>
    </location>
    <ligand>
        <name>Mg(2+)</name>
        <dbReference type="ChEBI" id="CHEBI:18420"/>
        <label>1</label>
        <note>catalytic</note>
    </ligand>
</feature>
<evidence type="ECO:0000256" key="8">
    <source>
        <dbReference type="RuleBase" id="RU364068"/>
    </source>
</evidence>
<sequence>MQIHLNVKILYLRYLRNNSLVIGIRKAILTVSHTTNRLVVPPRLSTSAIMSSDLDIVKCFEFVKEITLQAGEIFKCKFYADKNITVKTVNWDLVTDVDVKIEKVFIDALSQEFPDHRIIAEEMMGTKQEMPELTDAPTWFLDPIDGTVNFVHTFLHACISVGLTVCKEPVLGIIYNPVTSELYSAIKGKGAFLNGKPICTSKVTALEKAMLVFETTLLKFYTKDRDIYDSRLNTLINNTQAIRSIGSAAMSLAYLARGAVDCVQIDDLKAWDILAGIVIVCEAGGAVLDTKGGPYNIMKPNTVAASNKPLAEELSKLIVDTDLKTRRKRLKRTCKAKDDSC</sequence>
<dbReference type="InterPro" id="IPR020552">
    <property type="entry name" value="Inositol_monoPase_Li-sen"/>
</dbReference>
<keyword evidence="6 7" id="KW-0460">Magnesium</keyword>
<evidence type="ECO:0000256" key="2">
    <source>
        <dbReference type="ARBA" id="ARBA00005152"/>
    </source>
</evidence>
<gene>
    <name evidence="9" type="ORF">DMN91_008193</name>
</gene>
<dbReference type="Pfam" id="PF00459">
    <property type="entry name" value="Inositol_P"/>
    <property type="match status" value="1"/>
</dbReference>
<dbReference type="PANTHER" id="PTHR20854:SF25">
    <property type="entry name" value="INOSITOL-1-MONOPHOSPHATASE"/>
    <property type="match status" value="1"/>
</dbReference>
<dbReference type="InterPro" id="IPR033942">
    <property type="entry name" value="IMPase"/>
</dbReference>
<dbReference type="Proteomes" id="UP000279307">
    <property type="component" value="Chromosome 8"/>
</dbReference>
<dbReference type="EC" id="3.1.3.25" evidence="8"/>
<dbReference type="GO" id="GO:0007165">
    <property type="term" value="P:signal transduction"/>
    <property type="evidence" value="ECO:0007669"/>
    <property type="project" value="TreeGrafter"/>
</dbReference>
<dbReference type="GO" id="GO:0046854">
    <property type="term" value="P:phosphatidylinositol phosphate biosynthetic process"/>
    <property type="evidence" value="ECO:0007669"/>
    <property type="project" value="InterPro"/>
</dbReference>
<evidence type="ECO:0000256" key="1">
    <source>
        <dbReference type="ARBA" id="ARBA00001946"/>
    </source>
</evidence>
<comment type="catalytic activity">
    <reaction evidence="8">
        <text>a myo-inositol phosphate + H2O = myo-inositol + phosphate</text>
        <dbReference type="Rhea" id="RHEA:24056"/>
        <dbReference type="ChEBI" id="CHEBI:15377"/>
        <dbReference type="ChEBI" id="CHEBI:17268"/>
        <dbReference type="ChEBI" id="CHEBI:43474"/>
        <dbReference type="ChEBI" id="CHEBI:84139"/>
        <dbReference type="EC" id="3.1.3.25"/>
    </reaction>
</comment>
<dbReference type="GO" id="GO:0046872">
    <property type="term" value="F:metal ion binding"/>
    <property type="evidence" value="ECO:0007669"/>
    <property type="project" value="UniProtKB-KW"/>
</dbReference>
<accession>A0A3L8DH50</accession>
<keyword evidence="5 8" id="KW-0378">Hydrolase</keyword>
<dbReference type="GO" id="GO:0006021">
    <property type="term" value="P:inositol biosynthetic process"/>
    <property type="evidence" value="ECO:0007669"/>
    <property type="project" value="UniProtKB-UniPathway"/>
</dbReference>
<feature type="binding site" evidence="7">
    <location>
        <position position="144"/>
    </location>
    <ligand>
        <name>Mg(2+)</name>
        <dbReference type="ChEBI" id="CHEBI:18420"/>
        <label>1</label>
        <note>catalytic</note>
    </ligand>
</feature>
<dbReference type="FunFam" id="3.30.540.10:FF:000004">
    <property type="entry name" value="Inositol-1-monophosphatase"/>
    <property type="match status" value="1"/>
</dbReference>
<dbReference type="SUPFAM" id="SSF56655">
    <property type="entry name" value="Carbohydrate phosphatase"/>
    <property type="match status" value="1"/>
</dbReference>
<dbReference type="PROSITE" id="PS00629">
    <property type="entry name" value="IMP_1"/>
    <property type="match status" value="1"/>
</dbReference>
<evidence type="ECO:0000256" key="4">
    <source>
        <dbReference type="ARBA" id="ARBA00022723"/>
    </source>
</evidence>
<evidence type="ECO:0000313" key="9">
    <source>
        <dbReference type="EMBL" id="RLU19636.1"/>
    </source>
</evidence>
<feature type="binding site" evidence="7">
    <location>
        <position position="272"/>
    </location>
    <ligand>
        <name>Mg(2+)</name>
        <dbReference type="ChEBI" id="CHEBI:18420"/>
        <label>1</label>
        <note>catalytic</note>
    </ligand>
</feature>
<dbReference type="GO" id="GO:0008934">
    <property type="term" value="F:inositol monophosphate 1-phosphatase activity"/>
    <property type="evidence" value="ECO:0007669"/>
    <property type="project" value="InterPro"/>
</dbReference>
<evidence type="ECO:0000256" key="3">
    <source>
        <dbReference type="ARBA" id="ARBA00009759"/>
    </source>
</evidence>
<dbReference type="InterPro" id="IPR020583">
    <property type="entry name" value="Inositol_monoP_metal-BS"/>
</dbReference>
<comment type="caution">
    <text evidence="9">The sequence shown here is derived from an EMBL/GenBank/DDBJ whole genome shotgun (WGS) entry which is preliminary data.</text>
</comment>
<dbReference type="EMBL" id="QOIP01000008">
    <property type="protein sequence ID" value="RLU19636.1"/>
    <property type="molecule type" value="Genomic_DNA"/>
</dbReference>
<comment type="similarity">
    <text evidence="3 8">Belongs to the inositol monophosphatase superfamily.</text>
</comment>
<comment type="cofactor">
    <cofactor evidence="1 7 8">
        <name>Mg(2+)</name>
        <dbReference type="ChEBI" id="CHEBI:18420"/>
    </cofactor>
</comment>
<name>A0A3L8DH50_OOCBI</name>
<dbReference type="PANTHER" id="PTHR20854">
    <property type="entry name" value="INOSITOL MONOPHOSPHATASE"/>
    <property type="match status" value="1"/>
</dbReference>
<dbReference type="OrthoDB" id="7546058at2759"/>
<dbReference type="AlphaFoldDB" id="A0A3L8DH50"/>
<keyword evidence="4 7" id="KW-0479">Metal-binding</keyword>
<comment type="pathway">
    <text evidence="2 8">Polyol metabolism; myo-inositol biosynthesis; myo-inositol from D-glucose 6-phosphate: step 2/2.</text>
</comment>
<dbReference type="Gene3D" id="3.40.190.80">
    <property type="match status" value="1"/>
</dbReference>